<dbReference type="PANTHER" id="PTHR48079:SF6">
    <property type="entry name" value="NAD(P)-BINDING DOMAIN-CONTAINING PROTEIN-RELATED"/>
    <property type="match status" value="1"/>
</dbReference>
<organism evidence="2">
    <name type="scientific">Geobacter metallireducens</name>
    <dbReference type="NCBI Taxonomy" id="28232"/>
    <lineage>
        <taxon>Bacteria</taxon>
        <taxon>Pseudomonadati</taxon>
        <taxon>Thermodesulfobacteriota</taxon>
        <taxon>Desulfuromonadia</taxon>
        <taxon>Geobacterales</taxon>
        <taxon>Geobacteraceae</taxon>
        <taxon>Geobacter</taxon>
    </lineage>
</organism>
<dbReference type="InterPro" id="IPR036291">
    <property type="entry name" value="NAD(P)-bd_dom_sf"/>
</dbReference>
<dbReference type="AlphaFoldDB" id="A0A831UB39"/>
<feature type="domain" description="NAD-dependent epimerase/dehydratase" evidence="1">
    <location>
        <begin position="6"/>
        <end position="212"/>
    </location>
</feature>
<dbReference type="GO" id="GO:0005737">
    <property type="term" value="C:cytoplasm"/>
    <property type="evidence" value="ECO:0007669"/>
    <property type="project" value="TreeGrafter"/>
</dbReference>
<evidence type="ECO:0000313" key="2">
    <source>
        <dbReference type="EMBL" id="HEN41717.1"/>
    </source>
</evidence>
<dbReference type="Pfam" id="PF01370">
    <property type="entry name" value="Epimerase"/>
    <property type="match status" value="1"/>
</dbReference>
<reference evidence="2" key="1">
    <citation type="journal article" date="2020" name="mSystems">
        <title>Genome- and Community-Level Interaction Insights into Carbon Utilization and Element Cycling Functions of Hydrothermarchaeota in Hydrothermal Sediment.</title>
        <authorList>
            <person name="Zhou Z."/>
            <person name="Liu Y."/>
            <person name="Xu W."/>
            <person name="Pan J."/>
            <person name="Luo Z.H."/>
            <person name="Li M."/>
        </authorList>
    </citation>
    <scope>NUCLEOTIDE SEQUENCE [LARGE SCALE GENOMIC DNA]</scope>
    <source>
        <strain evidence="2">SpSt-349</strain>
    </source>
</reference>
<dbReference type="InterPro" id="IPR001509">
    <property type="entry name" value="Epimerase_deHydtase"/>
</dbReference>
<accession>A0A831UB39</accession>
<sequence length="290" mass="31215">MERVFIVGCGDIGKRVARLAMADGAAVTALVRSEESAARLNDLGIATVEGHLDDPESLAGLPTRGAVVFYFAPPPGGGHVEPRVRAFCTAVRPGDEPAKVVYLSTSGVYGDCGDMTVTEDTPVNPQTARAKRRYDAETVFRAWGAERGVPVVILRVTGIYGPGRLPLQQLTAGQPVLLESEASFTNRIHSEDLARVCMAAAQRGEDGDVFNVSDGNPGTMTEYFNACADALGLPRPRQVTMEEAKKVMTPLMLSYVTESRRMDNGKMLRKLGVTLLYPTLREGLEASVSR</sequence>
<protein>
    <submittedName>
        <fullName evidence="2">SDR family oxidoreductase</fullName>
    </submittedName>
</protein>
<name>A0A831UB39_GEOME</name>
<comment type="caution">
    <text evidence="2">The sequence shown here is derived from an EMBL/GenBank/DDBJ whole genome shotgun (WGS) entry which is preliminary data.</text>
</comment>
<dbReference type="CDD" id="cd05266">
    <property type="entry name" value="SDR_a4"/>
    <property type="match status" value="1"/>
</dbReference>
<gene>
    <name evidence="2" type="ORF">ENQ87_04950</name>
</gene>
<dbReference type="GO" id="GO:0004029">
    <property type="term" value="F:aldehyde dehydrogenase (NAD+) activity"/>
    <property type="evidence" value="ECO:0007669"/>
    <property type="project" value="TreeGrafter"/>
</dbReference>
<dbReference type="Gene3D" id="3.40.50.720">
    <property type="entry name" value="NAD(P)-binding Rossmann-like Domain"/>
    <property type="match status" value="1"/>
</dbReference>
<proteinExistence type="predicted"/>
<dbReference type="SUPFAM" id="SSF51735">
    <property type="entry name" value="NAD(P)-binding Rossmann-fold domains"/>
    <property type="match status" value="1"/>
</dbReference>
<dbReference type="PANTHER" id="PTHR48079">
    <property type="entry name" value="PROTEIN YEEZ"/>
    <property type="match status" value="1"/>
</dbReference>
<dbReference type="EMBL" id="DSOV01000016">
    <property type="protein sequence ID" value="HEN41717.1"/>
    <property type="molecule type" value="Genomic_DNA"/>
</dbReference>
<evidence type="ECO:0000259" key="1">
    <source>
        <dbReference type="Pfam" id="PF01370"/>
    </source>
</evidence>
<dbReference type="InterPro" id="IPR051783">
    <property type="entry name" value="NAD(P)-dependent_oxidoreduct"/>
</dbReference>